<dbReference type="AlphaFoldDB" id="A0A392VGZ1"/>
<evidence type="ECO:0000313" key="2">
    <source>
        <dbReference type="EMBL" id="MCI86733.1"/>
    </source>
</evidence>
<evidence type="ECO:0000313" key="3">
    <source>
        <dbReference type="Proteomes" id="UP000265520"/>
    </source>
</evidence>
<organism evidence="2 3">
    <name type="scientific">Trifolium medium</name>
    <dbReference type="NCBI Taxonomy" id="97028"/>
    <lineage>
        <taxon>Eukaryota</taxon>
        <taxon>Viridiplantae</taxon>
        <taxon>Streptophyta</taxon>
        <taxon>Embryophyta</taxon>
        <taxon>Tracheophyta</taxon>
        <taxon>Spermatophyta</taxon>
        <taxon>Magnoliopsida</taxon>
        <taxon>eudicotyledons</taxon>
        <taxon>Gunneridae</taxon>
        <taxon>Pentapetalae</taxon>
        <taxon>rosids</taxon>
        <taxon>fabids</taxon>
        <taxon>Fabales</taxon>
        <taxon>Fabaceae</taxon>
        <taxon>Papilionoideae</taxon>
        <taxon>50 kb inversion clade</taxon>
        <taxon>NPAAA clade</taxon>
        <taxon>Hologalegina</taxon>
        <taxon>IRL clade</taxon>
        <taxon>Trifolieae</taxon>
        <taxon>Trifolium</taxon>
    </lineage>
</organism>
<evidence type="ECO:0000256" key="1">
    <source>
        <dbReference type="SAM" id="Coils"/>
    </source>
</evidence>
<keyword evidence="1" id="KW-0175">Coiled coil</keyword>
<comment type="caution">
    <text evidence="2">The sequence shown here is derived from an EMBL/GenBank/DDBJ whole genome shotgun (WGS) entry which is preliminary data.</text>
</comment>
<accession>A0A392VGZ1</accession>
<feature type="non-terminal residue" evidence="2">
    <location>
        <position position="70"/>
    </location>
</feature>
<dbReference type="Proteomes" id="UP000265520">
    <property type="component" value="Unassembled WGS sequence"/>
</dbReference>
<proteinExistence type="predicted"/>
<reference evidence="2 3" key="1">
    <citation type="journal article" date="2018" name="Front. Plant Sci.">
        <title>Red Clover (Trifolium pratense) and Zigzag Clover (T. medium) - A Picture of Genomic Similarities and Differences.</title>
        <authorList>
            <person name="Dluhosova J."/>
            <person name="Istvanek J."/>
            <person name="Nedelnik J."/>
            <person name="Repkova J."/>
        </authorList>
    </citation>
    <scope>NUCLEOTIDE SEQUENCE [LARGE SCALE GENOMIC DNA]</scope>
    <source>
        <strain evidence="3">cv. 10/8</strain>
        <tissue evidence="2">Leaf</tissue>
    </source>
</reference>
<keyword evidence="3" id="KW-1185">Reference proteome</keyword>
<feature type="coiled-coil region" evidence="1">
    <location>
        <begin position="15"/>
        <end position="49"/>
    </location>
</feature>
<name>A0A392VGZ1_9FABA</name>
<protein>
    <submittedName>
        <fullName evidence="2">Uncharacterized protein</fullName>
    </submittedName>
</protein>
<dbReference type="EMBL" id="LXQA011148127">
    <property type="protein sequence ID" value="MCI86733.1"/>
    <property type="molecule type" value="Genomic_DNA"/>
</dbReference>
<sequence length="70" mass="7925">MEKITADVKAQDDLISCLTKEKNEAVSDLEVLKDEKASLEEDVKSLQDFVAAQYEEGFQYALEQVKVIFP</sequence>